<dbReference type="STRING" id="7176.B0WQW1"/>
<feature type="region of interest" description="Disordered" evidence="6">
    <location>
        <begin position="724"/>
        <end position="757"/>
    </location>
</feature>
<dbReference type="OMA" id="MQPPDSR"/>
<evidence type="ECO:0000256" key="1">
    <source>
        <dbReference type="ARBA" id="ARBA00010547"/>
    </source>
</evidence>
<protein>
    <submittedName>
        <fullName evidence="11 12">Meiotic checkpoint regulator cut4</fullName>
    </submittedName>
</protein>
<keyword evidence="4" id="KW-0498">Mitosis</keyword>
<dbReference type="GO" id="GO:0060090">
    <property type="term" value="F:molecular adaptor activity"/>
    <property type="evidence" value="ECO:0007669"/>
    <property type="project" value="TreeGrafter"/>
</dbReference>
<dbReference type="InterPro" id="IPR049255">
    <property type="entry name" value="Apc1_N"/>
</dbReference>
<evidence type="ECO:0000313" key="11">
    <source>
        <dbReference type="EMBL" id="EDS33041.1"/>
    </source>
</evidence>
<dbReference type="InterPro" id="IPR046794">
    <property type="entry name" value="Apc1_MidN"/>
</dbReference>
<feature type="compositionally biased region" description="Basic and acidic residues" evidence="6">
    <location>
        <begin position="1057"/>
        <end position="1069"/>
    </location>
</feature>
<evidence type="ECO:0000256" key="4">
    <source>
        <dbReference type="ARBA" id="ARBA00022776"/>
    </source>
</evidence>
<sequence length="1983" mass="221869">MHVRPSKQHGYRWTDEAKRYFNWTASGDLGDRLPEESSYTARWFKRALKIRITPKSEFIPRGRQAVDEHPGPLLYVKKPVSVPSDFVLLQRMQDVNISLDETPSEYYVLREVYDDSAEFLFEANVNTEEELYVKGTTAVWTKGTTTNGDEAAAPHVCLTCETSIKFAFFCPVRFLSSECSENEKARPFKGAAARSAVCLVDGTTLKVHCDNGENFITSIECPVSNVWVTKHGILLEKESSSTLLDIHSVPLPRLFSLTHPLDEMCPVIIKMSGTVSYITETEYRVVFSCEQTDLVLMFDEKTGKHFICFLRKASEDEKNSVGCVNDSECFSNSAFTSSVNLSQPATPLPATVTTPQSFYKTSLLTRHSASTAGRPSLGATFCSPYVSNVGQMGQSINLSVAGIANRSNIAPNQSHLAGTGTTPLSRLQSTMGGTSTSLLNVRKIGQAEPSKPIVPEYCLEHVWTEHSNTWKSSLEMASTGFLHTDLVQNNYLCFLLPRSEKLILVRIKPGLSDPSLISAGIEMISQIPAKDAVCLKRLNMIAVLAPCGTLMLYSGPAYVGKVHVAGILSSFVTSSALSTSFGSSSQGFPRRSSLLPTAAAAQAESRFDEELHMLSPVQPLHQLSRPGGQASSRLNNCQNIRDGSGNRITLVFSSEKMFRIAIPLMSESQLVSRCLLALRHILPTDLSLEFMVRWYGTRNAPGSKNFDGDREWEVFRTMLQQHMGRSYPPVDGEGLNKSSSRSSFDEPKKRRKNENQLGTDDDWEFMMQHSDAKCAIDPPPQECTAPAAYDSSKLLFPHVPNILFALHLLYEDMKLDPLLNNSLKLLAHFLYELSLDLKLEKFQLHYFLDDFQDLILIRSHCFIRKEDSVEFVNVSDTDFEHIPNIFQYIHTLIVNAGSAELPSYPYLAGVNDRSRDIILIVAYLYRAKNLSRWITAQLESLLPSFELSKTAAMDDVDQMMANVIIRVLIKRGYNRLTIEKLPVSIHYLISQFLECNRNKPLNSYEAEVYELLLRHELYAHATFDAQNQLVRSKKSGASGLKEHSLSLRRKPQPEVIPKTETKPEESGMENMDTKLLRLRFPDDLRINDVKSFLNSSQPVTIDILQAPNVSDHEFIEEQEKQLYALCIRTMALPIGRGMFTLRTSRPTATQTLPIPKLCLTGKEVLRGATIEIQQLEVPPNMNLWPMFHNGVAAGLRICSDTPDIDSTWITYNKPKGAAEIPTEHAGFLMALGLNGHLKTLSFMSIYEYLVKCDEMTSLGLLLGISATHRGSMDTKTTKLLSVHIEALLPPTAVELDISQNIQVASLMGIGLVYQGTAKRHIAEVLLQEIGRPPGPEMENYVERESYALTAGLALGLVTLEQGEQSTALRDLNIPDTLHYYMVGGNKRPLMGAQKEKYKLPSFQIKEGDTVNIDVTAPGATLALGLMYFRTGNEAIANWMKPPDTTYLLDFIRPDLLLLRIVARNLILWNDIDASTAWVYKQIPRSLSDIIKNRLQDDELQQLTDHEAQCQAYCNIVCGAAISIGLKYAGTADERAFGTLNYLLKYFLEVNGRPFGDFAGKQTIENCTIMILLSASMVMAGTGDVRVLRAIRMLRSRFGQCHVTYGSHMAIHMALGFLFLGAGRYTLSRSPPAVAALICSIFPKLPIHSNDNRYHLQAFRHLYVLAIEPRLFLPRDIDSGKLCLCEIYYVVKGQTEPVKIMAPCMLPELHTLSTVYVKDSSYWQVYFDHQNWHILENILKSNGCIDIKQRAGCLSYLEDPNRLKSMLTQTLTTDKYNSWKIDPKSLLAFSTDQRIYNVANKFLLSPPSSFQSEAEEARSISTSERNITQMLVLQTYDCLTHDKLHGLPIFMDLMHLLTNFDTCCGSSQLMQLRIISAIIARRRAIRESDLLVSQDMLQSIVDRVQFRMETLLAENGHLVRSFVVGAPAERTLTDLFGEICSVQINSENEATSPSQSAISPIETPVGGSGKDGILCPRPKRTRKI</sequence>
<keyword evidence="13" id="KW-1185">Reference proteome</keyword>
<dbReference type="GO" id="GO:0005680">
    <property type="term" value="C:anaphase-promoting complex"/>
    <property type="evidence" value="ECO:0007669"/>
    <property type="project" value="InterPro"/>
</dbReference>
<dbReference type="GO" id="GO:0051301">
    <property type="term" value="P:cell division"/>
    <property type="evidence" value="ECO:0007669"/>
    <property type="project" value="UniProtKB-KW"/>
</dbReference>
<comment type="similarity">
    <text evidence="1">Belongs to the APC1 family.</text>
</comment>
<dbReference type="Gene3D" id="1.25.10.10">
    <property type="entry name" value="Leucine-rich Repeat Variant"/>
    <property type="match status" value="2"/>
</dbReference>
<feature type="domain" description="Anaphase-promoting complex subunit 1 middle" evidence="9">
    <location>
        <begin position="788"/>
        <end position="923"/>
    </location>
</feature>
<evidence type="ECO:0000313" key="12">
    <source>
        <dbReference type="EnsemblMetazoa" id="CPIJ009426-PA"/>
    </source>
</evidence>
<evidence type="ECO:0000313" key="13">
    <source>
        <dbReference type="Proteomes" id="UP000002320"/>
    </source>
</evidence>
<feature type="region of interest" description="Disordered" evidence="6">
    <location>
        <begin position="1947"/>
        <end position="1983"/>
    </location>
</feature>
<dbReference type="Pfam" id="PF21282">
    <property type="entry name" value="APC1_3rd"/>
    <property type="match status" value="1"/>
</dbReference>
<dbReference type="FunCoup" id="B0WQW1">
    <property type="interactions" value="1730"/>
</dbReference>
<reference evidence="12" key="2">
    <citation type="submission" date="2021-02" db="UniProtKB">
        <authorList>
            <consortium name="EnsemblMetazoa"/>
        </authorList>
    </citation>
    <scope>IDENTIFICATION</scope>
    <source>
        <strain evidence="12">JHB</strain>
    </source>
</reference>
<feature type="domain" description="Anaphase-promoting complex subunit 1 N-terminal" evidence="7">
    <location>
        <begin position="642"/>
        <end position="719"/>
    </location>
</feature>
<dbReference type="EnsemblMetazoa" id="CPIJ009426-RA">
    <property type="protein sequence ID" value="CPIJ009426-PA"/>
    <property type="gene ID" value="CPIJ009426"/>
</dbReference>
<evidence type="ECO:0000256" key="3">
    <source>
        <dbReference type="ARBA" id="ARBA00022737"/>
    </source>
</evidence>
<feature type="compositionally biased region" description="Polar residues" evidence="6">
    <location>
        <begin position="1947"/>
        <end position="1957"/>
    </location>
</feature>
<dbReference type="Pfam" id="PF12859">
    <property type="entry name" value="ANAPC1"/>
    <property type="match status" value="1"/>
</dbReference>
<name>B0WQW1_CULQU</name>
<evidence type="ECO:0000256" key="6">
    <source>
        <dbReference type="SAM" id="MobiDB-lite"/>
    </source>
</evidence>
<dbReference type="eggNOG" id="KOG1858">
    <property type="taxonomic scope" value="Eukaryota"/>
</dbReference>
<keyword evidence="3" id="KW-0677">Repeat</keyword>
<organism>
    <name type="scientific">Culex quinquefasciatus</name>
    <name type="common">Southern house mosquito</name>
    <name type="synonym">Culex pungens</name>
    <dbReference type="NCBI Taxonomy" id="7176"/>
    <lineage>
        <taxon>Eukaryota</taxon>
        <taxon>Metazoa</taxon>
        <taxon>Ecdysozoa</taxon>
        <taxon>Arthropoda</taxon>
        <taxon>Hexapoda</taxon>
        <taxon>Insecta</taxon>
        <taxon>Pterygota</taxon>
        <taxon>Neoptera</taxon>
        <taxon>Endopterygota</taxon>
        <taxon>Diptera</taxon>
        <taxon>Nematocera</taxon>
        <taxon>Culicoidea</taxon>
        <taxon>Culicidae</taxon>
        <taxon>Culicinae</taxon>
        <taxon>Culicini</taxon>
        <taxon>Culex</taxon>
        <taxon>Culex</taxon>
    </lineage>
</organism>
<dbReference type="Pfam" id="PF20518">
    <property type="entry name" value="Apc1_MidN"/>
    <property type="match status" value="1"/>
</dbReference>
<dbReference type="GO" id="GO:0070979">
    <property type="term" value="P:protein K11-linked ubiquitination"/>
    <property type="evidence" value="ECO:0007669"/>
    <property type="project" value="TreeGrafter"/>
</dbReference>
<gene>
    <name evidence="12" type="primary">6041904</name>
    <name evidence="11" type="ORF">CpipJ_CPIJ009426</name>
</gene>
<dbReference type="GO" id="GO:0007091">
    <property type="term" value="P:metaphase/anaphase transition of mitotic cell cycle"/>
    <property type="evidence" value="ECO:0007669"/>
    <property type="project" value="TreeGrafter"/>
</dbReference>
<dbReference type="OrthoDB" id="26401at2759"/>
<dbReference type="GO" id="GO:0031145">
    <property type="term" value="P:anaphase-promoting complex-dependent catabolic process"/>
    <property type="evidence" value="ECO:0007669"/>
    <property type="project" value="TreeGrafter"/>
</dbReference>
<dbReference type="InterPro" id="IPR011989">
    <property type="entry name" value="ARM-like"/>
</dbReference>
<dbReference type="Proteomes" id="UP000002320">
    <property type="component" value="Unassembled WGS sequence"/>
</dbReference>
<dbReference type="EMBL" id="DS232046">
    <property type="protein sequence ID" value="EDS33041.1"/>
    <property type="molecule type" value="Genomic_DNA"/>
</dbReference>
<keyword evidence="2" id="KW-0132">Cell division</keyword>
<dbReference type="HOGENOM" id="CLU_001202_1_0_1"/>
<dbReference type="PANTHER" id="PTHR12827:SF3">
    <property type="entry name" value="ANAPHASE-PROMOTING COMPLEX SUBUNIT 1"/>
    <property type="match status" value="1"/>
</dbReference>
<evidence type="ECO:0000259" key="8">
    <source>
        <dbReference type="Pfam" id="PF18122"/>
    </source>
</evidence>
<dbReference type="FunFam" id="1.25.10.10:FF:000302">
    <property type="entry name" value="Anaphase-promoting complex subunit 1"/>
    <property type="match status" value="1"/>
</dbReference>
<evidence type="ECO:0000256" key="5">
    <source>
        <dbReference type="ARBA" id="ARBA00023306"/>
    </source>
</evidence>
<dbReference type="InParanoid" id="B0WQW1"/>
<dbReference type="InterPro" id="IPR048971">
    <property type="entry name" value="Apc1_3rd"/>
</dbReference>
<proteinExistence type="inferred from homology"/>
<accession>B0WQW1</accession>
<evidence type="ECO:0000256" key="2">
    <source>
        <dbReference type="ARBA" id="ARBA00022618"/>
    </source>
</evidence>
<dbReference type="VEuPathDB" id="VectorBase:CPIJ009426"/>
<evidence type="ECO:0000259" key="10">
    <source>
        <dbReference type="Pfam" id="PF21282"/>
    </source>
</evidence>
<keyword evidence="5" id="KW-0131">Cell cycle</keyword>
<dbReference type="PANTHER" id="PTHR12827">
    <property type="entry name" value="MEIOTIC CHECKPOINT REGULATOR TSG24 FAMILY MEMBER"/>
    <property type="match status" value="1"/>
</dbReference>
<evidence type="ECO:0000259" key="7">
    <source>
        <dbReference type="Pfam" id="PF12859"/>
    </source>
</evidence>
<feature type="domain" description="Anaphase-promoting complex subunit 1 C-terminal" evidence="8">
    <location>
        <begin position="1787"/>
        <end position="1924"/>
    </location>
</feature>
<feature type="region of interest" description="Disordered" evidence="6">
    <location>
        <begin position="1036"/>
        <end position="1069"/>
    </location>
</feature>
<feature type="domain" description="Anaphase-promoting complex subunit 1 beta-sandwich" evidence="10">
    <location>
        <begin position="1669"/>
        <end position="1749"/>
    </location>
</feature>
<reference evidence="11" key="1">
    <citation type="submission" date="2007-03" db="EMBL/GenBank/DDBJ databases">
        <title>Annotation of Culex pipiens quinquefasciatus.</title>
        <authorList>
            <consortium name="The Broad Institute Genome Sequencing Platform"/>
            <person name="Atkinson P.W."/>
            <person name="Hemingway J."/>
            <person name="Christensen B.M."/>
            <person name="Higgs S."/>
            <person name="Kodira C."/>
            <person name="Hannick L."/>
            <person name="Megy K."/>
            <person name="O'Leary S."/>
            <person name="Pearson M."/>
            <person name="Haas B.J."/>
            <person name="Mauceli E."/>
            <person name="Wortman J.R."/>
            <person name="Lee N.H."/>
            <person name="Guigo R."/>
            <person name="Stanke M."/>
            <person name="Alvarado L."/>
            <person name="Amedeo P."/>
            <person name="Antoine C.H."/>
            <person name="Arensburger P."/>
            <person name="Bidwell S.L."/>
            <person name="Crawford M."/>
            <person name="Camaro F."/>
            <person name="Devon K."/>
            <person name="Engels R."/>
            <person name="Hammond M."/>
            <person name="Howarth C."/>
            <person name="Koehrsen M."/>
            <person name="Lawson D."/>
            <person name="Montgomery P."/>
            <person name="Nene V."/>
            <person name="Nusbaum C."/>
            <person name="Puiu D."/>
            <person name="Romero-Severson J."/>
            <person name="Severson D.W."/>
            <person name="Shumway M."/>
            <person name="Sisk P."/>
            <person name="Stolte C."/>
            <person name="Zeng Q."/>
            <person name="Eisenstadt E."/>
            <person name="Fraser-Liggett C."/>
            <person name="Strausberg R."/>
            <person name="Galagan J."/>
            <person name="Birren B."/>
            <person name="Collins F.H."/>
        </authorList>
    </citation>
    <scope>NUCLEOTIDE SEQUENCE [LARGE SCALE GENOMIC DNA]</scope>
    <source>
        <strain evidence="11">JHB</strain>
    </source>
</reference>
<evidence type="ECO:0000259" key="9">
    <source>
        <dbReference type="Pfam" id="PF20518"/>
    </source>
</evidence>
<dbReference type="VEuPathDB" id="VectorBase:CQUJHB006051"/>
<dbReference type="Pfam" id="PF18122">
    <property type="entry name" value="APC1_C"/>
    <property type="match status" value="1"/>
</dbReference>
<dbReference type="InterPro" id="IPR024990">
    <property type="entry name" value="Apc1"/>
</dbReference>
<dbReference type="KEGG" id="cqu:CpipJ_CPIJ009426"/>
<dbReference type="InterPro" id="IPR041221">
    <property type="entry name" value="APC1_C"/>
</dbReference>